<dbReference type="EMBL" id="KQ947418">
    <property type="protein sequence ID" value="KUJ15220.1"/>
    <property type="molecule type" value="Genomic_DNA"/>
</dbReference>
<dbReference type="GeneID" id="28822907"/>
<protein>
    <submittedName>
        <fullName evidence="2">Uncharacterized protein</fullName>
    </submittedName>
</protein>
<dbReference type="Proteomes" id="UP000070700">
    <property type="component" value="Unassembled WGS sequence"/>
</dbReference>
<accession>A0A194X4W8</accession>
<feature type="compositionally biased region" description="Polar residues" evidence="1">
    <location>
        <begin position="59"/>
        <end position="83"/>
    </location>
</feature>
<feature type="compositionally biased region" description="Low complexity" evidence="1">
    <location>
        <begin position="163"/>
        <end position="180"/>
    </location>
</feature>
<evidence type="ECO:0000313" key="2">
    <source>
        <dbReference type="EMBL" id="KUJ15220.1"/>
    </source>
</evidence>
<feature type="region of interest" description="Disordered" evidence="1">
    <location>
        <begin position="1"/>
        <end position="87"/>
    </location>
</feature>
<dbReference type="InParanoid" id="A0A194X4W8"/>
<keyword evidence="3" id="KW-1185">Reference proteome</keyword>
<dbReference type="RefSeq" id="XP_018069575.1">
    <property type="nucleotide sequence ID" value="XM_018213181.1"/>
</dbReference>
<dbReference type="AlphaFoldDB" id="A0A194X4W8"/>
<reference evidence="2 3" key="1">
    <citation type="submission" date="2015-10" db="EMBL/GenBank/DDBJ databases">
        <title>Full genome of DAOMC 229536 Phialocephala scopiformis, a fungal endophyte of spruce producing the potent anti-insectan compound rugulosin.</title>
        <authorList>
            <consortium name="DOE Joint Genome Institute"/>
            <person name="Walker A.K."/>
            <person name="Frasz S.L."/>
            <person name="Seifert K.A."/>
            <person name="Miller J.D."/>
            <person name="Mondo S.J."/>
            <person name="Labutti K."/>
            <person name="Lipzen A."/>
            <person name="Dockter R."/>
            <person name="Kennedy M."/>
            <person name="Grigoriev I.V."/>
            <person name="Spatafora J.W."/>
        </authorList>
    </citation>
    <scope>NUCLEOTIDE SEQUENCE [LARGE SCALE GENOMIC DNA]</scope>
    <source>
        <strain evidence="2 3">CBS 120377</strain>
    </source>
</reference>
<feature type="compositionally biased region" description="Basic and acidic residues" evidence="1">
    <location>
        <begin position="181"/>
        <end position="198"/>
    </location>
</feature>
<proteinExistence type="predicted"/>
<gene>
    <name evidence="2" type="ORF">LY89DRAFT_670720</name>
</gene>
<name>A0A194X4W8_MOLSC</name>
<organism evidence="2 3">
    <name type="scientific">Mollisia scopiformis</name>
    <name type="common">Conifer needle endophyte fungus</name>
    <name type="synonym">Phialocephala scopiformis</name>
    <dbReference type="NCBI Taxonomy" id="149040"/>
    <lineage>
        <taxon>Eukaryota</taxon>
        <taxon>Fungi</taxon>
        <taxon>Dikarya</taxon>
        <taxon>Ascomycota</taxon>
        <taxon>Pezizomycotina</taxon>
        <taxon>Leotiomycetes</taxon>
        <taxon>Helotiales</taxon>
        <taxon>Mollisiaceae</taxon>
        <taxon>Mollisia</taxon>
    </lineage>
</organism>
<feature type="region of interest" description="Disordered" evidence="1">
    <location>
        <begin position="154"/>
        <end position="228"/>
    </location>
</feature>
<evidence type="ECO:0000256" key="1">
    <source>
        <dbReference type="SAM" id="MobiDB-lite"/>
    </source>
</evidence>
<evidence type="ECO:0000313" key="3">
    <source>
        <dbReference type="Proteomes" id="UP000070700"/>
    </source>
</evidence>
<feature type="compositionally biased region" description="Basic and acidic residues" evidence="1">
    <location>
        <begin position="216"/>
        <end position="228"/>
    </location>
</feature>
<feature type="compositionally biased region" description="Polar residues" evidence="1">
    <location>
        <begin position="18"/>
        <end position="42"/>
    </location>
</feature>
<sequence length="228" mass="24871">MPTPPVEARTSAWMGAVDNSSQASFGNNSPRINSPKANIQNQKNEDKSTNQGFADDSGDQSTAQSGEEGSSTADHLSTASTAVEESPVELQQLVQNVKDLLAQGLLFLNGAERQKKEYAKLRDEMKKHNEVAAEWTSGMQDLSSNFDRHVRQCKKHFDMDTDGGSASGSSESESETISSERGNRQSARDTRRAADAEKRRRGNRAAPGGKGNSKGNKWDTRLKIRDVV</sequence>
<dbReference type="KEGG" id="psco:LY89DRAFT_670720"/>